<dbReference type="InterPro" id="IPR050741">
    <property type="entry name" value="Acyl-CoA_dehydrogenase"/>
</dbReference>
<dbReference type="InterPro" id="IPR004136">
    <property type="entry name" value="NMO"/>
</dbReference>
<gene>
    <name evidence="12" type="ORF">EVOR1521_LOCUS2314</name>
</gene>
<evidence type="ECO:0000256" key="7">
    <source>
        <dbReference type="ARBA" id="ARBA00023002"/>
    </source>
</evidence>
<dbReference type="PANTHER" id="PTHR48083">
    <property type="entry name" value="MEDIUM-CHAIN SPECIFIC ACYL-COA DEHYDROGENASE, MITOCHONDRIAL-RELATED"/>
    <property type="match status" value="1"/>
</dbReference>
<dbReference type="GO" id="GO:0018580">
    <property type="term" value="F:nitronate monooxygenase activity"/>
    <property type="evidence" value="ECO:0007669"/>
    <property type="project" value="InterPro"/>
</dbReference>
<dbReference type="InterPro" id="IPR037069">
    <property type="entry name" value="AcylCoA_DH/ox_N_sf"/>
</dbReference>
<dbReference type="EMBL" id="CAUJNA010000119">
    <property type="protein sequence ID" value="CAJ1372183.1"/>
    <property type="molecule type" value="Genomic_DNA"/>
</dbReference>
<comment type="cofactor">
    <cofactor evidence="1">
        <name>FAD</name>
        <dbReference type="ChEBI" id="CHEBI:57692"/>
    </cofactor>
</comment>
<dbReference type="InterPro" id="IPR046373">
    <property type="entry name" value="Acyl-CoA_Oxase/DH_mid-dom_sf"/>
</dbReference>
<evidence type="ECO:0000256" key="6">
    <source>
        <dbReference type="ARBA" id="ARBA00022827"/>
    </source>
</evidence>
<evidence type="ECO:0000256" key="8">
    <source>
        <dbReference type="SAM" id="SignalP"/>
    </source>
</evidence>
<dbReference type="Pfam" id="PF02770">
    <property type="entry name" value="Acyl-CoA_dh_M"/>
    <property type="match status" value="1"/>
</dbReference>
<evidence type="ECO:0000313" key="12">
    <source>
        <dbReference type="EMBL" id="CAJ1372183.1"/>
    </source>
</evidence>
<evidence type="ECO:0000256" key="3">
    <source>
        <dbReference type="ARBA" id="ARBA00011738"/>
    </source>
</evidence>
<dbReference type="AlphaFoldDB" id="A0AA36HQ10"/>
<feature type="signal peptide" evidence="8">
    <location>
        <begin position="1"/>
        <end position="21"/>
    </location>
</feature>
<comment type="similarity">
    <text evidence="2">Belongs to the acyl-CoA dehydrogenase family.</text>
</comment>
<dbReference type="Proteomes" id="UP001178507">
    <property type="component" value="Unassembled WGS sequence"/>
</dbReference>
<dbReference type="Gene3D" id="1.20.140.10">
    <property type="entry name" value="Butyryl-CoA Dehydrogenase, subunit A, domain 3"/>
    <property type="match status" value="1"/>
</dbReference>
<evidence type="ECO:0000259" key="10">
    <source>
        <dbReference type="Pfam" id="PF02770"/>
    </source>
</evidence>
<dbReference type="InterPro" id="IPR013786">
    <property type="entry name" value="AcylCoA_DH/ox_N"/>
</dbReference>
<dbReference type="Gene3D" id="3.20.20.70">
    <property type="entry name" value="Aldolase class I"/>
    <property type="match status" value="1"/>
</dbReference>
<feature type="chain" id="PRO_5041444464" description="Acyl-CoA dehydrogenase" evidence="8">
    <location>
        <begin position="22"/>
        <end position="706"/>
    </location>
</feature>
<feature type="domain" description="Acyl-CoA dehydrogenase/oxidase C-terminal" evidence="9">
    <location>
        <begin position="549"/>
        <end position="698"/>
    </location>
</feature>
<evidence type="ECO:0008006" key="14">
    <source>
        <dbReference type="Google" id="ProtNLM"/>
    </source>
</evidence>
<comment type="subunit">
    <text evidence="3">Homodimer.</text>
</comment>
<dbReference type="Pfam" id="PF02771">
    <property type="entry name" value="Acyl-CoA_dh_N"/>
    <property type="match status" value="1"/>
</dbReference>
<keyword evidence="13" id="KW-1185">Reference proteome</keyword>
<evidence type="ECO:0000313" key="13">
    <source>
        <dbReference type="Proteomes" id="UP001178507"/>
    </source>
</evidence>
<dbReference type="InterPro" id="IPR006091">
    <property type="entry name" value="Acyl-CoA_Oxase/DH_mid-dom"/>
</dbReference>
<dbReference type="Pfam" id="PF03060">
    <property type="entry name" value="NMO"/>
    <property type="match status" value="1"/>
</dbReference>
<feature type="domain" description="Acyl-CoA oxidase/dehydrogenase middle" evidence="10">
    <location>
        <begin position="436"/>
        <end position="532"/>
    </location>
</feature>
<keyword evidence="5" id="KW-0288">FMN</keyword>
<feature type="domain" description="Acyl-CoA dehydrogenase/oxidase N-terminal" evidence="11">
    <location>
        <begin position="309"/>
        <end position="431"/>
    </location>
</feature>
<dbReference type="GO" id="GO:0003995">
    <property type="term" value="F:acyl-CoA dehydrogenase activity"/>
    <property type="evidence" value="ECO:0007669"/>
    <property type="project" value="TreeGrafter"/>
</dbReference>
<dbReference type="GO" id="GO:0005737">
    <property type="term" value="C:cytoplasm"/>
    <property type="evidence" value="ECO:0007669"/>
    <property type="project" value="TreeGrafter"/>
</dbReference>
<accession>A0AA36HQ10</accession>
<evidence type="ECO:0000256" key="5">
    <source>
        <dbReference type="ARBA" id="ARBA00022643"/>
    </source>
</evidence>
<dbReference type="SUPFAM" id="SSF56645">
    <property type="entry name" value="Acyl-CoA dehydrogenase NM domain-like"/>
    <property type="match status" value="1"/>
</dbReference>
<dbReference type="Gene3D" id="1.10.540.10">
    <property type="entry name" value="Acyl-CoA dehydrogenase/oxidase, N-terminal domain"/>
    <property type="match status" value="1"/>
</dbReference>
<comment type="caution">
    <text evidence="12">The sequence shown here is derived from an EMBL/GenBank/DDBJ whole genome shotgun (WGS) entry which is preliminary data.</text>
</comment>
<dbReference type="GO" id="GO:0033539">
    <property type="term" value="P:fatty acid beta-oxidation using acyl-CoA dehydrogenase"/>
    <property type="evidence" value="ECO:0007669"/>
    <property type="project" value="TreeGrafter"/>
</dbReference>
<protein>
    <recommendedName>
        <fullName evidence="14">Acyl-CoA dehydrogenase</fullName>
    </recommendedName>
</protein>
<evidence type="ECO:0000256" key="4">
    <source>
        <dbReference type="ARBA" id="ARBA00022630"/>
    </source>
</evidence>
<reference evidence="12" key="1">
    <citation type="submission" date="2023-08" db="EMBL/GenBank/DDBJ databases">
        <authorList>
            <person name="Chen Y."/>
            <person name="Shah S."/>
            <person name="Dougan E. K."/>
            <person name="Thang M."/>
            <person name="Chan C."/>
        </authorList>
    </citation>
    <scope>NUCLEOTIDE SEQUENCE</scope>
</reference>
<dbReference type="Pfam" id="PF00441">
    <property type="entry name" value="Acyl-CoA_dh_1"/>
    <property type="match status" value="1"/>
</dbReference>
<dbReference type="InterPro" id="IPR013785">
    <property type="entry name" value="Aldolase_TIM"/>
</dbReference>
<keyword evidence="6" id="KW-0274">FAD</keyword>
<dbReference type="PANTHER" id="PTHR48083:SF13">
    <property type="entry name" value="ACYL-COA DEHYDROGENASE FAMILY MEMBER 11"/>
    <property type="match status" value="1"/>
</dbReference>
<dbReference type="InterPro" id="IPR009100">
    <property type="entry name" value="AcylCoA_DH/oxidase_NM_dom_sf"/>
</dbReference>
<evidence type="ECO:0000259" key="9">
    <source>
        <dbReference type="Pfam" id="PF00441"/>
    </source>
</evidence>
<name>A0AA36HQ10_9DINO</name>
<dbReference type="SUPFAM" id="SSF51412">
    <property type="entry name" value="Inosine monophosphate dehydrogenase (IMPDH)"/>
    <property type="match status" value="1"/>
</dbReference>
<dbReference type="Gene3D" id="2.40.110.10">
    <property type="entry name" value="Butyryl-CoA Dehydrogenase, subunit A, domain 2"/>
    <property type="match status" value="1"/>
</dbReference>
<evidence type="ECO:0000256" key="2">
    <source>
        <dbReference type="ARBA" id="ARBA00009347"/>
    </source>
</evidence>
<sequence length="706" mass="77019">MRIPAVAAPLFIVSCPDLVIAQCKAGIIGSFPALNARDEPGGPVLLEIWLKKITEELDRHNQANPDRPAAPFAVNQIVHRSNDRLERDVEICAKWKVPVWITSMGARVEVNDAAHSCGGIALHDVINNTYAKKAVGKGADGRIAVAAGAGGHGGPQSPFALVREIREWFDGPLLLAGAVSTGEARLAARVLGADFGYVGSPFVATNEANADPVYKEMMVKAAAEDVLTSSLFTGHPANYLKGSLTRVGLDPDNLPPDWDVSVMPDDGPLPKAWREIWGAGQGIGAIKSVGPAAAGDVMDLGISDRVRPLIEQVRQMVEEEIAPLDIEFHHEVGGHPSGDRFQHTPRQLEILETLKTKAKERGLWNFWLTDSERGFGLSTVEYAYLAEEMGKVGIAAEVFNCNAPDTGNMEVLERYGSQVHKERWLKPLLEGTIRSAYLMSEPDVASSDATNIALSAACDGDDWILNGEKWWATGAGDPRCRLYIVMASTDPSAHKHSRHSMFLVPSDSDGIEVLRPMQVFGADDAPHGHMHIRFTDVRVPAEDLVLGEGQGFEVAQGRLGPGRIHHCMRAIGQAEMALELLCKRAMNRQAFGRKLTDLGANYDIIADARMEIEMARLLCLKAAWMMDTRGTRAAQPWISKIKVVAPLMALKIVDEAMQVHGAAGISQDFPLAAMWTHLRTLRFADGPDAVHRRQVARTELRKYTND</sequence>
<dbReference type="CDD" id="cd04730">
    <property type="entry name" value="NPD_like"/>
    <property type="match status" value="1"/>
</dbReference>
<dbReference type="InterPro" id="IPR009075">
    <property type="entry name" value="AcylCo_DH/oxidase_C"/>
</dbReference>
<dbReference type="GO" id="GO:0050660">
    <property type="term" value="F:flavin adenine dinucleotide binding"/>
    <property type="evidence" value="ECO:0007669"/>
    <property type="project" value="InterPro"/>
</dbReference>
<organism evidence="12 13">
    <name type="scientific">Effrenium voratum</name>
    <dbReference type="NCBI Taxonomy" id="2562239"/>
    <lineage>
        <taxon>Eukaryota</taxon>
        <taxon>Sar</taxon>
        <taxon>Alveolata</taxon>
        <taxon>Dinophyceae</taxon>
        <taxon>Suessiales</taxon>
        <taxon>Symbiodiniaceae</taxon>
        <taxon>Effrenium</taxon>
    </lineage>
</organism>
<keyword evidence="7" id="KW-0560">Oxidoreductase</keyword>
<dbReference type="InterPro" id="IPR036250">
    <property type="entry name" value="AcylCo_DH-like_C"/>
</dbReference>
<dbReference type="SUPFAM" id="SSF47203">
    <property type="entry name" value="Acyl-CoA dehydrogenase C-terminal domain-like"/>
    <property type="match status" value="1"/>
</dbReference>
<evidence type="ECO:0000259" key="11">
    <source>
        <dbReference type="Pfam" id="PF02771"/>
    </source>
</evidence>
<feature type="non-terminal residue" evidence="12">
    <location>
        <position position="1"/>
    </location>
</feature>
<proteinExistence type="inferred from homology"/>
<dbReference type="PROSITE" id="PS51257">
    <property type="entry name" value="PROKAR_LIPOPROTEIN"/>
    <property type="match status" value="1"/>
</dbReference>
<keyword evidence="4" id="KW-0285">Flavoprotein</keyword>
<evidence type="ECO:0000256" key="1">
    <source>
        <dbReference type="ARBA" id="ARBA00001974"/>
    </source>
</evidence>
<dbReference type="FunFam" id="2.40.110.10:FF:000002">
    <property type="entry name" value="Acyl-CoA dehydrogenase fadE12"/>
    <property type="match status" value="1"/>
</dbReference>
<keyword evidence="8" id="KW-0732">Signal</keyword>